<evidence type="ECO:0008006" key="5">
    <source>
        <dbReference type="Google" id="ProtNLM"/>
    </source>
</evidence>
<dbReference type="Proteomes" id="UP000293360">
    <property type="component" value="Unassembled WGS sequence"/>
</dbReference>
<dbReference type="OrthoDB" id="2896006at2759"/>
<feature type="transmembrane region" description="Helical" evidence="2">
    <location>
        <begin position="212"/>
        <end position="232"/>
    </location>
</feature>
<name>A0A4Q4TP39_9PEZI</name>
<feature type="transmembrane region" description="Helical" evidence="2">
    <location>
        <begin position="119"/>
        <end position="136"/>
    </location>
</feature>
<protein>
    <recommendedName>
        <fullName evidence="5">Ubiquitin carrier protein</fullName>
    </recommendedName>
</protein>
<dbReference type="AlphaFoldDB" id="A0A4Q4TP39"/>
<accession>A0A4Q4TP39</accession>
<evidence type="ECO:0000313" key="3">
    <source>
        <dbReference type="EMBL" id="RYP07133.1"/>
    </source>
</evidence>
<sequence length="380" mass="41297">MAAAAAGLYKRSNFDASDALGAIVKRSAENDQQDLSLRILKALIGLSVINVIVWLPVFLLLSYTVGTLFPTLAVVEDESPPPSYERVSLKEDVEENDGAKKIKADVEEEEGGLPRSRPVTSGFFAIFRLLHSIGGWRSLFRGFWCATAGNAAAFLVAFAVSFIPYVPDAVGLTVGCLVTVQLSAAWLHIVMTAPSPERFWRRLPGFRAAFRATALPTLVATVAVLLACELMVPLLHAMGFETAEGPIPGTITSAHGSSLTKVLALLLVELLVLLFFSVPASVVLLRCQASLLPAEDASRTIVPFDRAFGLEGENGPRERGYATMIEAWRTFSRPAWRRLVVLYVKIILFTFAIEMVLMVLFMLQSRVVIRNIVSSAAASS</sequence>
<feature type="transmembrane region" description="Helical" evidence="2">
    <location>
        <begin position="339"/>
        <end position="363"/>
    </location>
</feature>
<comment type="caution">
    <text evidence="3">The sequence shown here is derived from an EMBL/GenBank/DDBJ whole genome shotgun (WGS) entry which is preliminary data.</text>
</comment>
<evidence type="ECO:0000313" key="4">
    <source>
        <dbReference type="Proteomes" id="UP000293360"/>
    </source>
</evidence>
<feature type="transmembrane region" description="Helical" evidence="2">
    <location>
        <begin position="262"/>
        <end position="285"/>
    </location>
</feature>
<dbReference type="EMBL" id="QJNU01000104">
    <property type="protein sequence ID" value="RYP07133.1"/>
    <property type="molecule type" value="Genomic_DNA"/>
</dbReference>
<organism evidence="3 4">
    <name type="scientific">Monosporascus ibericus</name>
    <dbReference type="NCBI Taxonomy" id="155417"/>
    <lineage>
        <taxon>Eukaryota</taxon>
        <taxon>Fungi</taxon>
        <taxon>Dikarya</taxon>
        <taxon>Ascomycota</taxon>
        <taxon>Pezizomycotina</taxon>
        <taxon>Sordariomycetes</taxon>
        <taxon>Xylariomycetidae</taxon>
        <taxon>Xylariales</taxon>
        <taxon>Xylariales incertae sedis</taxon>
        <taxon>Monosporascus</taxon>
    </lineage>
</organism>
<feature type="transmembrane region" description="Helical" evidence="2">
    <location>
        <begin position="42"/>
        <end position="63"/>
    </location>
</feature>
<keyword evidence="2" id="KW-0812">Transmembrane</keyword>
<feature type="compositionally biased region" description="Basic and acidic residues" evidence="1">
    <location>
        <begin position="89"/>
        <end position="105"/>
    </location>
</feature>
<feature type="transmembrane region" description="Helical" evidence="2">
    <location>
        <begin position="169"/>
        <end position="191"/>
    </location>
</feature>
<reference evidence="3 4" key="1">
    <citation type="submission" date="2018-06" db="EMBL/GenBank/DDBJ databases">
        <title>Complete Genomes of Monosporascus.</title>
        <authorList>
            <person name="Robinson A.J."/>
            <person name="Natvig D.O."/>
        </authorList>
    </citation>
    <scope>NUCLEOTIDE SEQUENCE [LARGE SCALE GENOMIC DNA]</scope>
    <source>
        <strain evidence="3 4">CBS 110550</strain>
    </source>
</reference>
<proteinExistence type="predicted"/>
<keyword evidence="2" id="KW-1133">Transmembrane helix</keyword>
<keyword evidence="4" id="KW-1185">Reference proteome</keyword>
<evidence type="ECO:0000256" key="2">
    <source>
        <dbReference type="SAM" id="Phobius"/>
    </source>
</evidence>
<feature type="region of interest" description="Disordered" evidence="1">
    <location>
        <begin position="89"/>
        <end position="113"/>
    </location>
</feature>
<evidence type="ECO:0000256" key="1">
    <source>
        <dbReference type="SAM" id="MobiDB-lite"/>
    </source>
</evidence>
<gene>
    <name evidence="3" type="ORF">DL764_002680</name>
</gene>
<feature type="transmembrane region" description="Helical" evidence="2">
    <location>
        <begin position="143"/>
        <end position="163"/>
    </location>
</feature>
<keyword evidence="2" id="KW-0472">Membrane</keyword>